<feature type="active site" evidence="5">
    <location>
        <position position="315"/>
    </location>
</feature>
<keyword evidence="3 6" id="KW-0064">Aspartyl protease</keyword>
<dbReference type="InterPro" id="IPR001461">
    <property type="entry name" value="Aspartic_peptidase_A1"/>
</dbReference>
<dbReference type="GO" id="GO:0006508">
    <property type="term" value="P:proteolysis"/>
    <property type="evidence" value="ECO:0007669"/>
    <property type="project" value="UniProtKB-KW"/>
</dbReference>
<comment type="similarity">
    <text evidence="1 6">Belongs to the peptidase A1 family.</text>
</comment>
<evidence type="ECO:0000256" key="1">
    <source>
        <dbReference type="ARBA" id="ARBA00007447"/>
    </source>
</evidence>
<dbReference type="Proteomes" id="UP000224854">
    <property type="component" value="Unassembled WGS sequence"/>
</dbReference>
<dbReference type="PROSITE" id="PS51767">
    <property type="entry name" value="PEPTIDASE_A1"/>
    <property type="match status" value="1"/>
</dbReference>
<feature type="active site" evidence="5">
    <location>
        <position position="131"/>
    </location>
</feature>
<dbReference type="FunFam" id="2.40.70.10:FF:000026">
    <property type="entry name" value="Endothiapepsin"/>
    <property type="match status" value="1"/>
</dbReference>
<feature type="domain" description="Peptidase A1" evidence="8">
    <location>
        <begin position="113"/>
        <end position="421"/>
    </location>
</feature>
<evidence type="ECO:0000256" key="2">
    <source>
        <dbReference type="ARBA" id="ARBA00022670"/>
    </source>
</evidence>
<evidence type="ECO:0000313" key="10">
    <source>
        <dbReference type="Proteomes" id="UP000224854"/>
    </source>
</evidence>
<evidence type="ECO:0000256" key="4">
    <source>
        <dbReference type="ARBA" id="ARBA00022801"/>
    </source>
</evidence>
<feature type="signal peptide" evidence="7">
    <location>
        <begin position="1"/>
        <end position="16"/>
    </location>
</feature>
<keyword evidence="10" id="KW-1185">Reference proteome</keyword>
<evidence type="ECO:0000259" key="8">
    <source>
        <dbReference type="PROSITE" id="PS51767"/>
    </source>
</evidence>
<evidence type="ECO:0000256" key="5">
    <source>
        <dbReference type="PIRSR" id="PIRSR601461-1"/>
    </source>
</evidence>
<dbReference type="InterPro" id="IPR033121">
    <property type="entry name" value="PEPTIDASE_A1"/>
</dbReference>
<dbReference type="AlphaFoldDB" id="A0A2C5XL55"/>
<dbReference type="OrthoDB" id="2747330at2759"/>
<reference evidence="9 10" key="1">
    <citation type="submission" date="2017-06" db="EMBL/GenBank/DDBJ databases">
        <title>Ant-infecting Ophiocordyceps genomes reveal a high diversity of potential behavioral manipulation genes and a possible major role for enterotoxins.</title>
        <authorList>
            <person name="De Bekker C."/>
            <person name="Evans H.C."/>
            <person name="Brachmann A."/>
            <person name="Hughes D.P."/>
        </authorList>
    </citation>
    <scope>NUCLEOTIDE SEQUENCE [LARGE SCALE GENOMIC DNA]</scope>
    <source>
        <strain evidence="9 10">1348a</strain>
    </source>
</reference>
<dbReference type="InterPro" id="IPR001969">
    <property type="entry name" value="Aspartic_peptidase_AS"/>
</dbReference>
<dbReference type="PRINTS" id="PR00792">
    <property type="entry name" value="PEPSIN"/>
</dbReference>
<dbReference type="EMBL" id="NJEU01000343">
    <property type="protein sequence ID" value="PHH75949.1"/>
    <property type="molecule type" value="Genomic_DNA"/>
</dbReference>
<dbReference type="Gene3D" id="2.40.70.10">
    <property type="entry name" value="Acid Proteases"/>
    <property type="match status" value="2"/>
</dbReference>
<dbReference type="InterPro" id="IPR021109">
    <property type="entry name" value="Peptidase_aspartic_dom_sf"/>
</dbReference>
<keyword evidence="2 6" id="KW-0645">Protease</keyword>
<dbReference type="CDD" id="cd06097">
    <property type="entry name" value="Aspergillopepsin_like"/>
    <property type="match status" value="1"/>
</dbReference>
<evidence type="ECO:0000256" key="6">
    <source>
        <dbReference type="RuleBase" id="RU000454"/>
    </source>
</evidence>
<dbReference type="InterPro" id="IPR034163">
    <property type="entry name" value="Aspergillopepsin-like_cat_dom"/>
</dbReference>
<sequence length="426" mass="46017">MKAVLLSLALASLAESAALSTAPSSPSDNQQPGNKAFTLEQITNSGYKGHDALAAFLKAYMKYGKGLPADLQRALDSNKVLKQKYQSLLLQKTDGPQKGTAQALPAAMYDSEYVVPVQVGTPPQTIPLNLDTGSSDLWTFSTDTNAQSVNGQTLYKPKDSTTSKLQSNESWQIMYGDGAGASGIVYKDRVSIGNTSVESQAVESAVQVSQSLTADQFSSGILGLANSAANTVRPNHEKTYIDNISGDLAQPLFTANLQKGRPGNYNFGYINDAEYNKPIQYAQLDPRSPFWRITVSGYQVANLSYKESAWNAIVDTGTSLILAPKDIVQDYYSKVDGSRLDPQQGVVVFPCKNPTPDFIFGISTYRGRVPGSYMNYGNFNETHCYGGIQSSEGLGFAVLGDVLLKAQFVVFDYGQARVGFANKKTD</sequence>
<gene>
    <name evidence="9" type="ORF">CDD82_4212</name>
</gene>
<organism evidence="9 10">
    <name type="scientific">Ophiocordyceps australis</name>
    <dbReference type="NCBI Taxonomy" id="1399860"/>
    <lineage>
        <taxon>Eukaryota</taxon>
        <taxon>Fungi</taxon>
        <taxon>Dikarya</taxon>
        <taxon>Ascomycota</taxon>
        <taxon>Pezizomycotina</taxon>
        <taxon>Sordariomycetes</taxon>
        <taxon>Hypocreomycetidae</taxon>
        <taxon>Hypocreales</taxon>
        <taxon>Ophiocordycipitaceae</taxon>
        <taxon>Ophiocordyceps</taxon>
    </lineage>
</organism>
<proteinExistence type="inferred from homology"/>
<dbReference type="SUPFAM" id="SSF50630">
    <property type="entry name" value="Acid proteases"/>
    <property type="match status" value="1"/>
</dbReference>
<dbReference type="PROSITE" id="PS00141">
    <property type="entry name" value="ASP_PROTEASE"/>
    <property type="match status" value="1"/>
</dbReference>
<protein>
    <recommendedName>
        <fullName evidence="8">Peptidase A1 domain-containing protein</fullName>
    </recommendedName>
</protein>
<dbReference type="PANTHER" id="PTHR47966:SF2">
    <property type="entry name" value="ASPERGILLOPEPSIN-1-RELATED"/>
    <property type="match status" value="1"/>
</dbReference>
<dbReference type="PANTHER" id="PTHR47966">
    <property type="entry name" value="BETA-SITE APP-CLEAVING ENZYME, ISOFORM A-RELATED"/>
    <property type="match status" value="1"/>
</dbReference>
<accession>A0A2C5XL55</accession>
<keyword evidence="4 6" id="KW-0378">Hydrolase</keyword>
<evidence type="ECO:0000313" key="9">
    <source>
        <dbReference type="EMBL" id="PHH75949.1"/>
    </source>
</evidence>
<dbReference type="Pfam" id="PF00026">
    <property type="entry name" value="Asp"/>
    <property type="match status" value="1"/>
</dbReference>
<evidence type="ECO:0000256" key="3">
    <source>
        <dbReference type="ARBA" id="ARBA00022750"/>
    </source>
</evidence>
<name>A0A2C5XL55_9HYPO</name>
<dbReference type="GO" id="GO:0004190">
    <property type="term" value="F:aspartic-type endopeptidase activity"/>
    <property type="evidence" value="ECO:0007669"/>
    <property type="project" value="UniProtKB-KW"/>
</dbReference>
<evidence type="ECO:0000256" key="7">
    <source>
        <dbReference type="SAM" id="SignalP"/>
    </source>
</evidence>
<keyword evidence="7" id="KW-0732">Signal</keyword>
<feature type="chain" id="PRO_5012993687" description="Peptidase A1 domain-containing protein" evidence="7">
    <location>
        <begin position="17"/>
        <end position="426"/>
    </location>
</feature>
<comment type="caution">
    <text evidence="9">The sequence shown here is derived from an EMBL/GenBank/DDBJ whole genome shotgun (WGS) entry which is preliminary data.</text>
</comment>